<feature type="region of interest" description="Disordered" evidence="1">
    <location>
        <begin position="3822"/>
        <end position="3867"/>
    </location>
</feature>
<feature type="compositionally biased region" description="Polar residues" evidence="1">
    <location>
        <begin position="3947"/>
        <end position="3958"/>
    </location>
</feature>
<name>A0A383V590_TETOB</name>
<feature type="region of interest" description="Disordered" evidence="1">
    <location>
        <begin position="1717"/>
        <end position="1754"/>
    </location>
</feature>
<feature type="compositionally biased region" description="Low complexity" evidence="1">
    <location>
        <begin position="1136"/>
        <end position="1161"/>
    </location>
</feature>
<feature type="region of interest" description="Disordered" evidence="1">
    <location>
        <begin position="2251"/>
        <end position="2288"/>
    </location>
</feature>
<feature type="region of interest" description="Disordered" evidence="1">
    <location>
        <begin position="2350"/>
        <end position="2411"/>
    </location>
</feature>
<feature type="region of interest" description="Disordered" evidence="1">
    <location>
        <begin position="3920"/>
        <end position="4001"/>
    </location>
</feature>
<feature type="region of interest" description="Disordered" evidence="1">
    <location>
        <begin position="2426"/>
        <end position="2517"/>
    </location>
</feature>
<feature type="compositionally biased region" description="Polar residues" evidence="1">
    <location>
        <begin position="1655"/>
        <end position="1676"/>
    </location>
</feature>
<feature type="compositionally biased region" description="Low complexity" evidence="1">
    <location>
        <begin position="307"/>
        <end position="317"/>
    </location>
</feature>
<feature type="compositionally biased region" description="Low complexity" evidence="1">
    <location>
        <begin position="688"/>
        <end position="711"/>
    </location>
</feature>
<feature type="region of interest" description="Disordered" evidence="1">
    <location>
        <begin position="1424"/>
        <end position="1449"/>
    </location>
</feature>
<feature type="compositionally biased region" description="Low complexity" evidence="1">
    <location>
        <begin position="719"/>
        <end position="733"/>
    </location>
</feature>
<feature type="compositionally biased region" description="Low complexity" evidence="1">
    <location>
        <begin position="4149"/>
        <end position="4177"/>
    </location>
</feature>
<feature type="compositionally biased region" description="Polar residues" evidence="1">
    <location>
        <begin position="2357"/>
        <end position="2368"/>
    </location>
</feature>
<feature type="region of interest" description="Disordered" evidence="1">
    <location>
        <begin position="240"/>
        <end position="397"/>
    </location>
</feature>
<feature type="compositionally biased region" description="Polar residues" evidence="1">
    <location>
        <begin position="3247"/>
        <end position="3271"/>
    </location>
</feature>
<feature type="region of interest" description="Disordered" evidence="1">
    <location>
        <begin position="1549"/>
        <end position="1568"/>
    </location>
</feature>
<feature type="compositionally biased region" description="Low complexity" evidence="1">
    <location>
        <begin position="3029"/>
        <end position="3073"/>
    </location>
</feature>
<feature type="compositionally biased region" description="Low complexity" evidence="1">
    <location>
        <begin position="4307"/>
        <end position="4337"/>
    </location>
</feature>
<keyword evidence="3" id="KW-1185">Reference proteome</keyword>
<feature type="region of interest" description="Disordered" evidence="1">
    <location>
        <begin position="1814"/>
        <end position="1865"/>
    </location>
</feature>
<feature type="compositionally biased region" description="Low complexity" evidence="1">
    <location>
        <begin position="2461"/>
        <end position="2489"/>
    </location>
</feature>
<feature type="compositionally biased region" description="Polar residues" evidence="1">
    <location>
        <begin position="2306"/>
        <end position="2321"/>
    </location>
</feature>
<feature type="compositionally biased region" description="Low complexity" evidence="1">
    <location>
        <begin position="1431"/>
        <end position="1442"/>
    </location>
</feature>
<feature type="compositionally biased region" description="Low complexity" evidence="1">
    <location>
        <begin position="3124"/>
        <end position="3133"/>
    </location>
</feature>
<feature type="compositionally biased region" description="Low complexity" evidence="1">
    <location>
        <begin position="4345"/>
        <end position="4366"/>
    </location>
</feature>
<feature type="compositionally biased region" description="Polar residues" evidence="1">
    <location>
        <begin position="3011"/>
        <end position="3028"/>
    </location>
</feature>
<feature type="compositionally biased region" description="Low complexity" evidence="1">
    <location>
        <begin position="3849"/>
        <end position="3867"/>
    </location>
</feature>
<organism evidence="2 3">
    <name type="scientific">Tetradesmus obliquus</name>
    <name type="common">Green alga</name>
    <name type="synonym">Acutodesmus obliquus</name>
    <dbReference type="NCBI Taxonomy" id="3088"/>
    <lineage>
        <taxon>Eukaryota</taxon>
        <taxon>Viridiplantae</taxon>
        <taxon>Chlorophyta</taxon>
        <taxon>core chlorophytes</taxon>
        <taxon>Chlorophyceae</taxon>
        <taxon>CS clade</taxon>
        <taxon>Sphaeropleales</taxon>
        <taxon>Scenedesmaceae</taxon>
        <taxon>Tetradesmus</taxon>
    </lineage>
</organism>
<feature type="region of interest" description="Disordered" evidence="1">
    <location>
        <begin position="855"/>
        <end position="879"/>
    </location>
</feature>
<feature type="compositionally biased region" description="Low complexity" evidence="1">
    <location>
        <begin position="2935"/>
        <end position="2977"/>
    </location>
</feature>
<feature type="compositionally biased region" description="Basic and acidic residues" evidence="1">
    <location>
        <begin position="290"/>
        <end position="300"/>
    </location>
</feature>
<feature type="compositionally biased region" description="Low complexity" evidence="1">
    <location>
        <begin position="1022"/>
        <end position="1031"/>
    </location>
</feature>
<reference evidence="2 3" key="1">
    <citation type="submission" date="2016-10" db="EMBL/GenBank/DDBJ databases">
        <authorList>
            <person name="Cai Z."/>
        </authorList>
    </citation>
    <scope>NUCLEOTIDE SEQUENCE [LARGE SCALE GENOMIC DNA]</scope>
</reference>
<dbReference type="EMBL" id="FNXT01000050">
    <property type="protein sequence ID" value="SZX60271.1"/>
    <property type="molecule type" value="Genomic_DNA"/>
</dbReference>
<feature type="compositionally biased region" description="Low complexity" evidence="1">
    <location>
        <begin position="2748"/>
        <end position="2765"/>
    </location>
</feature>
<feature type="compositionally biased region" description="Low complexity" evidence="1">
    <location>
        <begin position="3976"/>
        <end position="3992"/>
    </location>
</feature>
<feature type="region of interest" description="Disordered" evidence="1">
    <location>
        <begin position="1468"/>
        <end position="1490"/>
    </location>
</feature>
<dbReference type="Proteomes" id="UP000256970">
    <property type="component" value="Unassembled WGS sequence"/>
</dbReference>
<feature type="region of interest" description="Disordered" evidence="1">
    <location>
        <begin position="3717"/>
        <end position="3741"/>
    </location>
</feature>
<feature type="compositionally biased region" description="Low complexity" evidence="1">
    <location>
        <begin position="2663"/>
        <end position="2673"/>
    </location>
</feature>
<feature type="compositionally biased region" description="Low complexity" evidence="1">
    <location>
        <begin position="4406"/>
        <end position="4420"/>
    </location>
</feature>
<proteinExistence type="predicted"/>
<gene>
    <name evidence="2" type="ORF">BQ4739_LOCUS833</name>
</gene>
<feature type="compositionally biased region" description="Polar residues" evidence="1">
    <location>
        <begin position="1740"/>
        <end position="1751"/>
    </location>
</feature>
<feature type="compositionally biased region" description="Low complexity" evidence="1">
    <location>
        <begin position="4287"/>
        <end position="4296"/>
    </location>
</feature>
<feature type="compositionally biased region" description="Low complexity" evidence="1">
    <location>
        <begin position="347"/>
        <end position="365"/>
    </location>
</feature>
<feature type="compositionally biased region" description="Low complexity" evidence="1">
    <location>
        <begin position="863"/>
        <end position="879"/>
    </location>
</feature>
<accession>A0A383V590</accession>
<feature type="compositionally biased region" description="Low complexity" evidence="1">
    <location>
        <begin position="3192"/>
        <end position="3245"/>
    </location>
</feature>
<feature type="region of interest" description="Disordered" evidence="1">
    <location>
        <begin position="4132"/>
        <end position="4177"/>
    </location>
</feature>
<feature type="region of interest" description="Disordered" evidence="1">
    <location>
        <begin position="1895"/>
        <end position="1915"/>
    </location>
</feature>
<feature type="compositionally biased region" description="Low complexity" evidence="1">
    <location>
        <begin position="2387"/>
        <end position="2408"/>
    </location>
</feature>
<feature type="region of interest" description="Disordered" evidence="1">
    <location>
        <begin position="683"/>
        <end position="747"/>
    </location>
</feature>
<protein>
    <submittedName>
        <fullName evidence="2">Uncharacterized protein</fullName>
    </submittedName>
</protein>
<feature type="region of interest" description="Disordered" evidence="1">
    <location>
        <begin position="1"/>
        <end position="26"/>
    </location>
</feature>
<feature type="compositionally biased region" description="Polar residues" evidence="1">
    <location>
        <begin position="3920"/>
        <end position="3929"/>
    </location>
</feature>
<feature type="compositionally biased region" description="Low complexity" evidence="1">
    <location>
        <begin position="1850"/>
        <end position="1865"/>
    </location>
</feature>
<evidence type="ECO:0000313" key="2">
    <source>
        <dbReference type="EMBL" id="SZX60271.1"/>
    </source>
</evidence>
<feature type="region of interest" description="Disordered" evidence="1">
    <location>
        <begin position="3005"/>
        <end position="3076"/>
    </location>
</feature>
<feature type="compositionally biased region" description="Polar residues" evidence="1">
    <location>
        <begin position="275"/>
        <end position="286"/>
    </location>
</feature>
<feature type="compositionally biased region" description="Polar residues" evidence="1">
    <location>
        <begin position="503"/>
        <end position="514"/>
    </location>
</feature>
<dbReference type="STRING" id="3088.A0A383V590"/>
<feature type="region of interest" description="Disordered" evidence="1">
    <location>
        <begin position="1007"/>
        <end position="1063"/>
    </location>
</feature>
<feature type="region of interest" description="Disordered" evidence="1">
    <location>
        <begin position="3301"/>
        <end position="3386"/>
    </location>
</feature>
<evidence type="ECO:0000256" key="1">
    <source>
        <dbReference type="SAM" id="MobiDB-lite"/>
    </source>
</evidence>
<feature type="region of interest" description="Disordered" evidence="1">
    <location>
        <begin position="503"/>
        <end position="532"/>
    </location>
</feature>
<feature type="region of interest" description="Disordered" evidence="1">
    <location>
        <begin position="1327"/>
        <end position="1384"/>
    </location>
</feature>
<sequence>MVTNTRAQLAANHRHSLDAKQGSPAPVRRDVAGLRQEQSSPAVVQPAGDCSLLKAVVSASGQGAPALLHAAGNNSNKAIWRSRSVRNKLESYAILQLKGQSNRDVTVQVTFQSPGTTPQQLRLLHAPAVNCAFQPLPVQLQIMAGDAQRLQHSLSVAPHVHVQRYLKLEMQGLAVPSTAGAVHAVCKLDVVQFSALAAAAAATATELAVPALSQDSHSTAAVASAVMYGDASADVLMRSPSVQHAADEASSCTPGEPQQAAAAAAAHPGRRQQDQKGTCSTLQDVSSRPRHAETAADRDAPPWLQRAAAATDAADAAGQGSGRFSSWLNQTRSSLQKSLRSSGKAPAAAGVADDVQQQQRLQQQQMSAAAAGNSAWPGEDVSPGNAPHQQQQAHLQQALQQSMQQMEATLACNRQQLLHLQDQLQQHSSLPSEQPQQRQAMPRVLTAAGRPSTLLSMLQHSSALSGSEDGEDGNSSCSINSLMMQQLCSPASSLAAATANNARLQQHPQRTNQSGAAAAAGGCMQQEPSHSRLYPDESAVLLGSVDSRHCSSNGSFGEVQASGTAAAAAAATVSDAAAAAAGERSGSSCSVRGPVSCGKQQSMAADDAQSDTECQEEDVAAAAVVAEEGGVLADVGQHDLLEEPSLVDSQSCILNSRRQHGLGQQLAAALLSDRRVQSCPAMDTTIRGSTGSSSSMASGSAATAAAAAGPSRQHRLRHASGAGNDAAAAAAAGHQRRHSMSPAASRAAAAGGGNARLAVTLSPEILRRGQLVKQSCPTLSFPRYGTAPQSPTKISWEDLSVVTAAAAGAQDAAPAAVAPASSSKTAAESGLKRELFVEVSKQQDTCADTQLLRHSASRPTECQQPTIATQQQEQQEQQPVAAAAVARNTPSPAAGLSAASQLSLPSVSGLSAAGGTNNSVLQALLFGSSCDLGSLSDGQLLGQALQDSATSVRPVTYAAGGPLAGKWSMTYAGLMDSPGDPSAGPPPASQGGAEFVASLLASPASQGAAAVVRDRPWDSSPQQDAQQQQQQQERDQQAEPHMPSRLSPATAHPNGAAAAGDEAAAGTGTAAAAAAAQEADASPVLLAQPRFGVAALSPIAESPELSRGTSAASPGDAAGLPASVCSTSKTLSRIGAQERQGQQLAQQQQQQQELDQQQQQQHGGDVQSPGMLTVSDVHMPAATSAAPELPEVQQDLLLQELAVQSLLDLQAFTAASKAAATQRGGRGSSSNTPTKQPAASPQRQLPCSPAAARAAAGAAAMMHGSRGAASVQTPKKAASAPSTPKRPAPGSGLLTPKRAPAAAAAAAAAGDVAASVKAAAASRVGARSAERCPRSPLRQQQQQQQHAGPFQARPSSAASLVRGSSSSIVAGRAPGRPGSAGATAAKAAAQPAAAGNRALGAARQSAAPAAAAAGAAGSTAAVRRSLKHDSSSNGSLARASSLPVRSSAVRTSHVRLDLAGLGGGTAADAAQAAGKPSSGPGGVSARSSFSSNVRHSSGSFAAAIPSGSPVKPGSSICGNGGASRYAQLLKSQYGGAPAVRASQPKLALRKSASAAAPQQQQQLPECSSEPALSSLRLTDLAAEDSFDARPAARQLFEAAAPAAQLLQSLGGTAIAAAAASGASSAAAMGMAVGGDDALPVPPGKCQSAVDLHASSTAPASQLPRSCSADGSRTLAGQASPPKPKASSSSSQGMQQAQQVKQAVEAVQALVQHSSMMLQQAEPTGRQRRRSLLSQQQQQRPTSAGRSRQSPASPDVQRNFFLPKLVQSQLLTPQSAEPVQRQAARSRAAGGYSCAAAGSRLAGGAMASSVAPAATPPGLGMVSPKSSTKQQLREQRHSQQEQREQLQDSMQRQQAPTQQQQHQLLQQEPSDQDLLFMSAVSLPAFGEPLDALELLGNQAEPGSPEGGAPDTDGDDAAPAAAMQHVQTQGTAAGNAAAAAVPASAIEPVLAAAGSSCSPAGRRQPQPQARSCPLIVHKVPGDQQGSHGAAMTASYRLLQNTGTMPAAAAAAAEVVVPAAGVGSSTVEVRGRSRAGGRSSSSTIVVSIVKHARGGQQQPVQVQQTYQLESQCYAEVVQLEAAPGPADSTCTSFSMAGLGAAASAAAEEDGAVSSSVPNAACGEYASSAAGAAGAETQFAAAEEAAAVDDDNGSDGDDSSVESFCTASSQMGTVWPHVGAEHQHHAAAAGGAAGSNSGSRNNSSSSVSDTAIHPLHAEPGVVDKPRASGVLRLPSDEEEQAAAGVHLARNFYRHPAQRPSGSASAGQQQRSNSESQRQVCSQPHAVAERQQSRVLSAAALDAAATRSSVGSHCSRASTATSSQHSLWDETDPFAAAEVSSADVVPVHSSSAVAAAGARSLPGSTRSSQQQQEAPHRVKPGVRSSRQGSPGVRGSARLRSSSAAGQHSSSRAGMAGGGILGVQQAEQLPAAAAAVHDDAASDEDVSLQEASSASSGVGPLRHAGTAAAAATAAAEDDASSALQDAQQQQQQQQQRTGSSLSFAALSKQRSLSPSTAGMLGGMEHSAGQSAAAAAMPASTGPGVSAAAAAVNEEVGSARSSCASAAGLPAGAGGALALEVSMNDLGVGGDQQRAAGGTRISKDQSPNKSPAKEGSPARFRSSIAGVLGPAAAAAAGADRQRHAGVDADAGSPASSQESYAGVRSVRPPAAAASAQQQQHQLEDADGGTNSRGSVAPLHRAAAASAAGSPLRKGVNAHPQQQQQQQQQRLAVVLPGSPQVAPRRSSAVNFSPLHAGRSAGSRGSLSMAGTPGKLAGPGAPGLLAAGSALPQQTAAAAAVAQPAVSGSTAAAGAAAGAEAGGELRGSAAAADVADSAAAVTAARGSAARSSTAAGAASPYSAFAPLHSMLPGSGGSGGRRSSKTHPRTKQGAAAAAGVEDEVLGVRKNLMADMLRAAEANAAAAAVRAEQSDTHEVRDSSQHTAGTGRAAATAAASGGKAVAGAEASSPASSSSSAKQQQQQQHASRPHTAGSVLDKMPRHLPVLGVTPELAKARPATSHGSCGSSNAAASERQQCSKGDTSSGSTAAAAAAHSGNSTNRSAAAAQSAAESSEQGHSSSSSWRLQREPCVADSIQLMSHTSALRAAAATPTPIPGHRSQRPAAVAEDSNGMQRSSSTGSLQQQQLVDPKPAAAAAAGNGAALTAAIAAVKAQGPLSSGLLRRGNSAGSLPRMFAAAAGTAAAARPHSPAEQAAAAAAGQGLAQQAEQQQLQLPGHSHVGGASARPAAVAAAAGKDSTQPSVLSPLQQDPSKASTASGDHQQPELLSAAAAAAAGLANRLGSPYLQHLEEHSVQQQQQQQRPVAASPLSSHRRNLHLRAASSQQQQQQHSPASPAFEASSPQLGCSPQMAVPAARPASSLGHSPGTPTRAASSSTAAQAAAAAKAGAGSSSSGAADPLLAAAAAAGASGQLLGAARRVCSTGSGGGAVASAAAGDGVGGVSPGARAAAAAARVGRMRHRRAKSDMPEYYPMSPAESPLHTAMPADDPDGLDAVLAAVAAAEQQGAGVQLAGTAAAAAGRLVAQHSGLQLGVGQLEPPTSPLGSPLRHGLTSPAALYRLQQQQQIIQREASTAGAAAAGMQRQHSGVDASAAAAAGVEPSEHELTLKPQHLAMVHAAADLAGFGYEGSMSPTKLAKIQEYARTYNLSSVDLGAGLSPAALRAKAAAGAAGLAAAPGHAGGTPEKSGEGVDSFNLNNQALQTELELQQQQHDLQQRDQCSPQPQQQQGAAVESVQCISAEPSRESLAGRASVRASMEALLAAKLRASNSSSRPGSAGSCEEAVAQLLTRKQQQQRSQLGGEASGQEPQLLVVEEQQQQQQLSREASGSSSGSHSRHHSSGSRGEQQQQQQKHQVTAGSLAASVSSSVVSAGSNALAGGRGSLSRSSLLASVQQMLETPTLLAASTETLDIQPSDNSHASWQQQQQQQQQEVLGGPESSRLSLDSQQDAVMQSHGALLGPGPGFHSFADPAAAPESESSADGSGLVSSAAGERAVRATQPGAAAAAAGLRPPAAAADFRRSFHLLAGLAQGLWPTDARSVDSTAGSAAIGAVSHGAAAVSWARVGSGAAGLRCSTGSLGPELELAHQLAASVEHLAASLDITGPQALQLTQELLLNQLLAQPDSQRHARTTSAAGTVGQHSGRAASSQQQQQQQRGAGPQAAAGPQPQLGPLLAGRLAALAAMRQLRRSSVGESPDVPATAAAGSAACSRRGLLGRTGSGSNPVSVLAAVAPAAGPAAGAAAAAGVGADRRGVLRSSHGSTVGESLASAGARAAAAPGSSRAAAAGARQGSSVPAAAERQQQQQQQQRQLDQGPLSRQLSTQRLQQQQRRPSRRRSSAGAENSWASAAAGSTGSAQQSMHSRVSLEPSQQTLGAQASVLLQRLLYGEGSEAATDCTAGGSVVSHRSSSGSRG</sequence>
<feature type="region of interest" description="Disordered" evidence="1">
    <location>
        <begin position="2863"/>
        <end position="2888"/>
    </location>
</feature>
<feature type="compositionally biased region" description="Basic and acidic residues" evidence="1">
    <location>
        <begin position="2921"/>
        <end position="2932"/>
    </location>
</feature>
<feature type="region of interest" description="Disordered" evidence="1">
    <location>
        <begin position="4399"/>
        <end position="4420"/>
    </location>
</feature>
<feature type="compositionally biased region" description="Low complexity" evidence="1">
    <location>
        <begin position="3682"/>
        <end position="3692"/>
    </location>
</feature>
<feature type="compositionally biased region" description="Low complexity" evidence="1">
    <location>
        <begin position="1905"/>
        <end position="1915"/>
    </location>
</feature>
<feature type="compositionally biased region" description="Polar residues" evidence="1">
    <location>
        <begin position="2490"/>
        <end position="2510"/>
    </location>
</feature>
<feature type="compositionally biased region" description="Low complexity" evidence="1">
    <location>
        <begin position="3330"/>
        <end position="3352"/>
    </location>
</feature>
<feature type="region of interest" description="Disordered" evidence="1">
    <location>
        <begin position="2628"/>
        <end position="2765"/>
    </location>
</feature>
<feature type="region of interest" description="Disordered" evidence="1">
    <location>
        <begin position="3192"/>
        <end position="3272"/>
    </location>
</feature>
<feature type="region of interest" description="Disordered" evidence="1">
    <location>
        <begin position="3682"/>
        <end position="3701"/>
    </location>
</feature>
<feature type="compositionally biased region" description="Low complexity" evidence="1">
    <location>
        <begin position="3822"/>
        <end position="3841"/>
    </location>
</feature>
<feature type="region of interest" description="Disordered" evidence="1">
    <location>
        <begin position="4287"/>
        <end position="4377"/>
    </location>
</feature>
<feature type="compositionally biased region" description="Low complexity" evidence="1">
    <location>
        <begin position="1355"/>
        <end position="1384"/>
    </location>
</feature>
<feature type="region of interest" description="Disordered" evidence="1">
    <location>
        <begin position="2302"/>
        <end position="2321"/>
    </location>
</feature>
<feature type="compositionally biased region" description="Polar residues" evidence="1">
    <location>
        <begin position="322"/>
        <end position="341"/>
    </location>
</feature>
<feature type="compositionally biased region" description="Low complexity" evidence="1">
    <location>
        <begin position="2182"/>
        <end position="2202"/>
    </location>
</feature>
<feature type="compositionally biased region" description="Low complexity" evidence="1">
    <location>
        <begin position="1549"/>
        <end position="1562"/>
    </location>
</feature>
<feature type="region of interest" description="Disordered" evidence="1">
    <location>
        <begin position="2178"/>
        <end position="2222"/>
    </location>
</feature>
<feature type="compositionally biased region" description="Low complexity" evidence="1">
    <location>
        <begin position="388"/>
        <end position="397"/>
    </location>
</feature>
<feature type="region of interest" description="Disordered" evidence="1">
    <location>
        <begin position="1655"/>
        <end position="1699"/>
    </location>
</feature>
<feature type="region of interest" description="Disordered" evidence="1">
    <location>
        <begin position="2917"/>
        <end position="2989"/>
    </location>
</feature>
<feature type="region of interest" description="Disordered" evidence="1">
    <location>
        <begin position="3095"/>
        <end position="3133"/>
    </location>
</feature>
<feature type="compositionally biased region" description="Basic and acidic residues" evidence="1">
    <location>
        <begin position="1830"/>
        <end position="1845"/>
    </location>
</feature>
<feature type="compositionally biased region" description="Low complexity" evidence="1">
    <location>
        <begin position="3717"/>
        <end position="3736"/>
    </location>
</feature>
<feature type="region of interest" description="Disordered" evidence="1">
    <location>
        <begin position="1136"/>
        <end position="1172"/>
    </location>
</feature>
<evidence type="ECO:0000313" key="3">
    <source>
        <dbReference type="Proteomes" id="UP000256970"/>
    </source>
</evidence>
<feature type="region of interest" description="Disordered" evidence="1">
    <location>
        <begin position="2582"/>
        <end position="2612"/>
    </location>
</feature>
<feature type="compositionally biased region" description="Low complexity" evidence="1">
    <location>
        <begin position="2253"/>
        <end position="2274"/>
    </location>
</feature>
<feature type="region of interest" description="Disordered" evidence="1">
    <location>
        <begin position="1220"/>
        <end position="1297"/>
    </location>
</feature>
<feature type="compositionally biased region" description="Low complexity" evidence="1">
    <location>
        <begin position="1684"/>
        <end position="1699"/>
    </location>
</feature>
<feature type="compositionally biased region" description="Polar residues" evidence="1">
    <location>
        <begin position="1228"/>
        <end position="1245"/>
    </location>
</feature>
<feature type="compositionally biased region" description="Low complexity" evidence="1">
    <location>
        <begin position="1250"/>
        <end position="1270"/>
    </location>
</feature>